<evidence type="ECO:0000313" key="2">
    <source>
        <dbReference type="EMBL" id="KAF5186275.1"/>
    </source>
</evidence>
<feature type="compositionally biased region" description="Polar residues" evidence="1">
    <location>
        <begin position="78"/>
        <end position="92"/>
    </location>
</feature>
<gene>
    <name evidence="2" type="ORF">FRX31_024138</name>
</gene>
<sequence>MTAYHGDNSISSYLAVRLVDGVTYFEFGPGIGYGDSSGYNYGGEQDGGKGGVAGEVDGVPRNGCLNSNSLLRGKPHRASQTNGQSTTVDTGA</sequence>
<proteinExistence type="predicted"/>
<feature type="compositionally biased region" description="Gly residues" evidence="1">
    <location>
        <begin position="42"/>
        <end position="53"/>
    </location>
</feature>
<name>A0A7J6VPZ3_THATH</name>
<reference evidence="2 3" key="1">
    <citation type="submission" date="2020-06" db="EMBL/GenBank/DDBJ databases">
        <title>Transcriptomic and genomic resources for Thalictrum thalictroides and T. hernandezii: Facilitating candidate gene discovery in an emerging model plant lineage.</title>
        <authorList>
            <person name="Arias T."/>
            <person name="Riano-Pachon D.M."/>
            <person name="Di Stilio V.S."/>
        </authorList>
    </citation>
    <scope>NUCLEOTIDE SEQUENCE [LARGE SCALE GENOMIC DNA]</scope>
    <source>
        <strain evidence="3">cv. WT478/WT964</strain>
        <tissue evidence="2">Leaves</tissue>
    </source>
</reference>
<accession>A0A7J6VPZ3</accession>
<evidence type="ECO:0000256" key="1">
    <source>
        <dbReference type="SAM" id="MobiDB-lite"/>
    </source>
</evidence>
<dbReference type="AlphaFoldDB" id="A0A7J6VPZ3"/>
<keyword evidence="3" id="KW-1185">Reference proteome</keyword>
<organism evidence="2 3">
    <name type="scientific">Thalictrum thalictroides</name>
    <name type="common">Rue-anemone</name>
    <name type="synonym">Anemone thalictroides</name>
    <dbReference type="NCBI Taxonomy" id="46969"/>
    <lineage>
        <taxon>Eukaryota</taxon>
        <taxon>Viridiplantae</taxon>
        <taxon>Streptophyta</taxon>
        <taxon>Embryophyta</taxon>
        <taxon>Tracheophyta</taxon>
        <taxon>Spermatophyta</taxon>
        <taxon>Magnoliopsida</taxon>
        <taxon>Ranunculales</taxon>
        <taxon>Ranunculaceae</taxon>
        <taxon>Thalictroideae</taxon>
        <taxon>Thalictrum</taxon>
    </lineage>
</organism>
<dbReference type="Proteomes" id="UP000554482">
    <property type="component" value="Unassembled WGS sequence"/>
</dbReference>
<dbReference type="EMBL" id="JABWDY010029557">
    <property type="protein sequence ID" value="KAF5186275.1"/>
    <property type="molecule type" value="Genomic_DNA"/>
</dbReference>
<protein>
    <submittedName>
        <fullName evidence="2">Uncharacterized protein</fullName>
    </submittedName>
</protein>
<comment type="caution">
    <text evidence="2">The sequence shown here is derived from an EMBL/GenBank/DDBJ whole genome shotgun (WGS) entry which is preliminary data.</text>
</comment>
<feature type="region of interest" description="Disordered" evidence="1">
    <location>
        <begin position="42"/>
        <end position="92"/>
    </location>
</feature>
<evidence type="ECO:0000313" key="3">
    <source>
        <dbReference type="Proteomes" id="UP000554482"/>
    </source>
</evidence>